<dbReference type="AlphaFoldDB" id="K1XZ07"/>
<reference evidence="4" key="1">
    <citation type="journal article" date="2012" name="Science">
        <title>Fermentation, hydrogen, and sulfur metabolism in multiple uncultivated bacterial phyla.</title>
        <authorList>
            <person name="Wrighton K.C."/>
            <person name="Thomas B.C."/>
            <person name="Sharon I."/>
            <person name="Miller C.S."/>
            <person name="Castelle C.J."/>
            <person name="VerBerkmoes N.C."/>
            <person name="Wilkins M.J."/>
            <person name="Hettich R.L."/>
            <person name="Lipton M.S."/>
            <person name="Williams K.H."/>
            <person name="Long P.E."/>
            <person name="Banfield J.F."/>
        </authorList>
    </citation>
    <scope>NUCLEOTIDE SEQUENCE [LARGE SCALE GENOMIC DNA]</scope>
</reference>
<accession>K1XZ07</accession>
<dbReference type="PANTHER" id="PTHR30580:SF0">
    <property type="entry name" value="PRIMOSOMAL PROTEIN N"/>
    <property type="match status" value="1"/>
</dbReference>
<evidence type="ECO:0008006" key="5">
    <source>
        <dbReference type="Google" id="ProtNLM"/>
    </source>
</evidence>
<sequence>MNYERFDHTIKQWIMNNEQWIIVKRIFLVNMTKEITPYFSQLASQGLEKYLAQGKKIWILVNKKGYAGGIICHDCGNIPKCKNCSVSISYHKLESWDTIGLCHICKTQYDVPTICPSCQSTKIKDFWLGVQKVAEYIKNEYNKEALIVESMTVNSPNKIKKITEEIASHQIIIWTSLLATPPKNINFDLIIFLNADLGLNIPDYTSAERNFYFLYEAFVKHPTANFIVQSFNPDQYSIRSACQLSKENFYKQDNVFREVNGYPPFGELCVILYKNEIEESLYTKVDTLYTDLLYLKEKYELKDIEIYSTPPLIYKMFGKYRYNIILKWPNVRQFMDIIFTKLNLAKKGFKVDWMAESIV</sequence>
<dbReference type="GO" id="GO:0003677">
    <property type="term" value="F:DNA binding"/>
    <property type="evidence" value="ECO:0007669"/>
    <property type="project" value="UniProtKB-KW"/>
</dbReference>
<organism evidence="4">
    <name type="scientific">uncultured bacterium</name>
    <name type="common">gcode 4</name>
    <dbReference type="NCBI Taxonomy" id="1234023"/>
    <lineage>
        <taxon>Bacteria</taxon>
        <taxon>environmental samples</taxon>
    </lineage>
</organism>
<evidence type="ECO:0000256" key="3">
    <source>
        <dbReference type="ARBA" id="ARBA00023125"/>
    </source>
</evidence>
<evidence type="ECO:0000256" key="1">
    <source>
        <dbReference type="ARBA" id="ARBA00022741"/>
    </source>
</evidence>
<comment type="caution">
    <text evidence="4">The sequence shown here is derived from an EMBL/GenBank/DDBJ whole genome shotgun (WGS) entry which is preliminary data.</text>
</comment>
<gene>
    <name evidence="4" type="ORF">ACD_80C00017G0001</name>
</gene>
<keyword evidence="3" id="KW-0238">DNA-binding</keyword>
<evidence type="ECO:0000313" key="4">
    <source>
        <dbReference type="EMBL" id="EKD25563.1"/>
    </source>
</evidence>
<dbReference type="GO" id="GO:0006270">
    <property type="term" value="P:DNA replication initiation"/>
    <property type="evidence" value="ECO:0007669"/>
    <property type="project" value="TreeGrafter"/>
</dbReference>
<dbReference type="GO" id="GO:0006302">
    <property type="term" value="P:double-strand break repair"/>
    <property type="evidence" value="ECO:0007669"/>
    <property type="project" value="TreeGrafter"/>
</dbReference>
<dbReference type="GO" id="GO:0005524">
    <property type="term" value="F:ATP binding"/>
    <property type="evidence" value="ECO:0007669"/>
    <property type="project" value="UniProtKB-KW"/>
</dbReference>
<protein>
    <recommendedName>
        <fullName evidence="5">Primosomal protein N</fullName>
    </recommendedName>
</protein>
<dbReference type="EMBL" id="AMFJ01036024">
    <property type="protein sequence ID" value="EKD25563.1"/>
    <property type="molecule type" value="Genomic_DNA"/>
</dbReference>
<dbReference type="GO" id="GO:0043138">
    <property type="term" value="F:3'-5' DNA helicase activity"/>
    <property type="evidence" value="ECO:0007669"/>
    <property type="project" value="TreeGrafter"/>
</dbReference>
<evidence type="ECO:0000256" key="2">
    <source>
        <dbReference type="ARBA" id="ARBA00022840"/>
    </source>
</evidence>
<keyword evidence="1" id="KW-0547">Nucleotide-binding</keyword>
<proteinExistence type="predicted"/>
<name>K1XZ07_9BACT</name>
<dbReference type="PANTHER" id="PTHR30580">
    <property type="entry name" value="PRIMOSOMAL PROTEIN N"/>
    <property type="match status" value="1"/>
</dbReference>
<dbReference type="GO" id="GO:0006310">
    <property type="term" value="P:DNA recombination"/>
    <property type="evidence" value="ECO:0007669"/>
    <property type="project" value="TreeGrafter"/>
</dbReference>
<keyword evidence="2" id="KW-0067">ATP-binding</keyword>